<dbReference type="PANTHER" id="PTHR30600">
    <property type="entry name" value="CYTOCHROME C PEROXIDASE-RELATED"/>
    <property type="match status" value="1"/>
</dbReference>
<dbReference type="InterPro" id="IPR036909">
    <property type="entry name" value="Cyt_c-like_dom_sf"/>
</dbReference>
<evidence type="ECO:0000256" key="5">
    <source>
        <dbReference type="ARBA" id="ARBA00023002"/>
    </source>
</evidence>
<dbReference type="PROSITE" id="PS51007">
    <property type="entry name" value="CYTC"/>
    <property type="match status" value="1"/>
</dbReference>
<dbReference type="RefSeq" id="WP_179356014.1">
    <property type="nucleotide sequence ID" value="NZ_CP058627.1"/>
</dbReference>
<dbReference type="InterPro" id="IPR009056">
    <property type="entry name" value="Cyt_c-like_dom"/>
</dbReference>
<evidence type="ECO:0000256" key="8">
    <source>
        <dbReference type="SAM" id="MobiDB-lite"/>
    </source>
</evidence>
<comment type="subcellular location">
    <subcellularLocation>
        <location evidence="1">Cell envelope</location>
    </subcellularLocation>
</comment>
<dbReference type="GO" id="GO:0020037">
    <property type="term" value="F:heme binding"/>
    <property type="evidence" value="ECO:0007669"/>
    <property type="project" value="InterPro"/>
</dbReference>
<keyword evidence="11" id="KW-0575">Peroxidase</keyword>
<keyword evidence="4 9" id="KW-0732">Signal</keyword>
<dbReference type="PROSITE" id="PS51257">
    <property type="entry name" value="PROKAR_LIPOPROTEIN"/>
    <property type="match status" value="1"/>
</dbReference>
<proteinExistence type="predicted"/>
<accession>A0A7H9BPY5</accession>
<feature type="domain" description="Cytochrome c" evidence="10">
    <location>
        <begin position="284"/>
        <end position="401"/>
    </location>
</feature>
<reference evidence="11 12" key="1">
    <citation type="submission" date="2020-07" db="EMBL/GenBank/DDBJ databases">
        <title>Complete genome sequence of Chitinibacter sp. 2T18.</title>
        <authorList>
            <person name="Bae J.-W."/>
            <person name="Choi J.-W."/>
        </authorList>
    </citation>
    <scope>NUCLEOTIDE SEQUENCE [LARGE SCALE GENOMIC DNA]</scope>
    <source>
        <strain evidence="11 12">2T18</strain>
    </source>
</reference>
<gene>
    <name evidence="11" type="ORF">HQ393_14750</name>
</gene>
<organism evidence="11 12">
    <name type="scientific">Chitinibacter bivalviorum</name>
    <dbReference type="NCBI Taxonomy" id="2739434"/>
    <lineage>
        <taxon>Bacteria</taxon>
        <taxon>Pseudomonadati</taxon>
        <taxon>Pseudomonadota</taxon>
        <taxon>Betaproteobacteria</taxon>
        <taxon>Neisseriales</taxon>
        <taxon>Chitinibacteraceae</taxon>
        <taxon>Chitinibacter</taxon>
    </lineage>
</organism>
<dbReference type="Pfam" id="PF03150">
    <property type="entry name" value="CCP_MauG"/>
    <property type="match status" value="2"/>
</dbReference>
<dbReference type="GO" id="GO:0030313">
    <property type="term" value="C:cell envelope"/>
    <property type="evidence" value="ECO:0007669"/>
    <property type="project" value="UniProtKB-SubCell"/>
</dbReference>
<evidence type="ECO:0000256" key="6">
    <source>
        <dbReference type="ARBA" id="ARBA00023004"/>
    </source>
</evidence>
<dbReference type="KEGG" id="chiz:HQ393_14750"/>
<dbReference type="Gene3D" id="1.10.760.10">
    <property type="entry name" value="Cytochrome c-like domain"/>
    <property type="match status" value="2"/>
</dbReference>
<dbReference type="GO" id="GO:0009055">
    <property type="term" value="F:electron transfer activity"/>
    <property type="evidence" value="ECO:0007669"/>
    <property type="project" value="InterPro"/>
</dbReference>
<evidence type="ECO:0000313" key="11">
    <source>
        <dbReference type="EMBL" id="QLG89404.1"/>
    </source>
</evidence>
<dbReference type="SUPFAM" id="SSF46626">
    <property type="entry name" value="Cytochrome c"/>
    <property type="match status" value="2"/>
</dbReference>
<keyword evidence="3 7" id="KW-0479">Metal-binding</keyword>
<feature type="chain" id="PRO_5028841588" evidence="9">
    <location>
        <begin position="23"/>
        <end position="416"/>
    </location>
</feature>
<keyword evidence="12" id="KW-1185">Reference proteome</keyword>
<feature type="region of interest" description="Disordered" evidence="8">
    <location>
        <begin position="25"/>
        <end position="61"/>
    </location>
</feature>
<feature type="signal peptide" evidence="9">
    <location>
        <begin position="1"/>
        <end position="22"/>
    </location>
</feature>
<evidence type="ECO:0000256" key="4">
    <source>
        <dbReference type="ARBA" id="ARBA00022729"/>
    </source>
</evidence>
<keyword evidence="5" id="KW-0560">Oxidoreductase</keyword>
<sequence length="416" mass="43537">MMARSFLSSLLLLLLTACGGGGGGGSASTPVGITPTSTPATSTPTANPTPSTVVSSSPAPAATPVTPKVVSDVLNLDFAALLNYTPTLPNYYDVTVLANDNTPASPVATDAIATLGRVLFYDKNLSINNTTACASCHQASHGFSDPARFSVGFSGTAFTSAHSMRLGNIRFYRPGSMFWDKRAASVELQASQPIQNAVEMGFDVAHGGMSALLSKAQALGYYPELFKLAYGDIAVTEPRIQTALAQFERAMVASNSRWDAGYALNYNPSLPDQGLGAPIASFTAAENRGRDLFMRGRGGANPGAGCAACHVPPTFVLAPNSKSNGLDLNETRIFKSPSLKNIALSGAFMHDGRFSTLAQVIEHYSSGIQAGTALDARLPAGGLNLTPTQKADLEAFLLTLTDTQLNNDAKFANPFK</sequence>
<evidence type="ECO:0000256" key="9">
    <source>
        <dbReference type="SAM" id="SignalP"/>
    </source>
</evidence>
<dbReference type="PANTHER" id="PTHR30600:SF10">
    <property type="entry name" value="BLL6722 PROTEIN"/>
    <property type="match status" value="1"/>
</dbReference>
<evidence type="ECO:0000256" key="3">
    <source>
        <dbReference type="ARBA" id="ARBA00022723"/>
    </source>
</evidence>
<evidence type="ECO:0000256" key="2">
    <source>
        <dbReference type="ARBA" id="ARBA00022617"/>
    </source>
</evidence>
<dbReference type="AlphaFoldDB" id="A0A7H9BPY5"/>
<dbReference type="GO" id="GO:0046872">
    <property type="term" value="F:metal ion binding"/>
    <property type="evidence" value="ECO:0007669"/>
    <property type="project" value="UniProtKB-KW"/>
</dbReference>
<evidence type="ECO:0000313" key="12">
    <source>
        <dbReference type="Proteomes" id="UP000509597"/>
    </source>
</evidence>
<protein>
    <submittedName>
        <fullName evidence="11">Cytochrome-c peroxidase</fullName>
    </submittedName>
</protein>
<dbReference type="EMBL" id="CP058627">
    <property type="protein sequence ID" value="QLG89404.1"/>
    <property type="molecule type" value="Genomic_DNA"/>
</dbReference>
<keyword evidence="6 7" id="KW-0408">Iron</keyword>
<evidence type="ECO:0000256" key="7">
    <source>
        <dbReference type="PROSITE-ProRule" id="PRU00433"/>
    </source>
</evidence>
<dbReference type="InterPro" id="IPR051395">
    <property type="entry name" value="Cytochrome_c_Peroxidase/MauG"/>
</dbReference>
<dbReference type="Proteomes" id="UP000509597">
    <property type="component" value="Chromosome"/>
</dbReference>
<dbReference type="GO" id="GO:0004130">
    <property type="term" value="F:cytochrome-c peroxidase activity"/>
    <property type="evidence" value="ECO:0007669"/>
    <property type="project" value="TreeGrafter"/>
</dbReference>
<name>A0A7H9BPY5_9NEIS</name>
<feature type="compositionally biased region" description="Low complexity" evidence="8">
    <location>
        <begin position="34"/>
        <end position="61"/>
    </location>
</feature>
<evidence type="ECO:0000259" key="10">
    <source>
        <dbReference type="PROSITE" id="PS51007"/>
    </source>
</evidence>
<dbReference type="InterPro" id="IPR004852">
    <property type="entry name" value="Di-haem_cyt_c_peroxidsae"/>
</dbReference>
<evidence type="ECO:0000256" key="1">
    <source>
        <dbReference type="ARBA" id="ARBA00004196"/>
    </source>
</evidence>
<keyword evidence="2 7" id="KW-0349">Heme</keyword>